<feature type="transmembrane region" description="Helical" evidence="1">
    <location>
        <begin position="30"/>
        <end position="47"/>
    </location>
</feature>
<gene>
    <name evidence="2" type="ORF">GCM10007205_29020</name>
</gene>
<proteinExistence type="predicted"/>
<comment type="caution">
    <text evidence="2">The sequence shown here is derived from an EMBL/GenBank/DDBJ whole genome shotgun (WGS) entry which is preliminary data.</text>
</comment>
<organism evidence="2 3">
    <name type="scientific">Oxalicibacterium flavum</name>
    <dbReference type="NCBI Taxonomy" id="179467"/>
    <lineage>
        <taxon>Bacteria</taxon>
        <taxon>Pseudomonadati</taxon>
        <taxon>Pseudomonadota</taxon>
        <taxon>Betaproteobacteria</taxon>
        <taxon>Burkholderiales</taxon>
        <taxon>Oxalobacteraceae</taxon>
        <taxon>Oxalicibacterium</taxon>
    </lineage>
</organism>
<dbReference type="Pfam" id="PF07254">
    <property type="entry name" value="Cpta_toxin"/>
    <property type="match status" value="1"/>
</dbReference>
<keyword evidence="1" id="KW-1133">Transmembrane helix</keyword>
<reference evidence="2" key="2">
    <citation type="submission" date="2020-09" db="EMBL/GenBank/DDBJ databases">
        <authorList>
            <person name="Sun Q."/>
            <person name="Sedlacek I."/>
        </authorList>
    </citation>
    <scope>NUCLEOTIDE SEQUENCE</scope>
    <source>
        <strain evidence="2">CCM 7086</strain>
    </source>
</reference>
<protein>
    <recommendedName>
        <fullName evidence="4">Flagellar hook-length control protein</fullName>
    </recommendedName>
</protein>
<name>A0A8J2UQ24_9BURK</name>
<keyword evidence="3" id="KW-1185">Reference proteome</keyword>
<dbReference type="Proteomes" id="UP000620266">
    <property type="component" value="Unassembled WGS sequence"/>
</dbReference>
<dbReference type="EMBL" id="BMCG01000006">
    <property type="protein sequence ID" value="GGC18166.1"/>
    <property type="molecule type" value="Genomic_DNA"/>
</dbReference>
<evidence type="ECO:0000256" key="1">
    <source>
        <dbReference type="SAM" id="Phobius"/>
    </source>
</evidence>
<evidence type="ECO:0000313" key="2">
    <source>
        <dbReference type="EMBL" id="GGC18166.1"/>
    </source>
</evidence>
<reference evidence="2" key="1">
    <citation type="journal article" date="2014" name="Int. J. Syst. Evol. Microbiol.">
        <title>Complete genome sequence of Corynebacterium casei LMG S-19264T (=DSM 44701T), isolated from a smear-ripened cheese.</title>
        <authorList>
            <consortium name="US DOE Joint Genome Institute (JGI-PGF)"/>
            <person name="Walter F."/>
            <person name="Albersmeier A."/>
            <person name="Kalinowski J."/>
            <person name="Ruckert C."/>
        </authorList>
    </citation>
    <scope>NUCLEOTIDE SEQUENCE</scope>
    <source>
        <strain evidence="2">CCM 7086</strain>
    </source>
</reference>
<evidence type="ECO:0008006" key="4">
    <source>
        <dbReference type="Google" id="ProtNLM"/>
    </source>
</evidence>
<dbReference type="AlphaFoldDB" id="A0A8J2UQ24"/>
<dbReference type="InterPro" id="IPR009883">
    <property type="entry name" value="YgfX"/>
</dbReference>
<accession>A0A8J2UQ24</accession>
<keyword evidence="1" id="KW-0812">Transmembrane</keyword>
<evidence type="ECO:0000313" key="3">
    <source>
        <dbReference type="Proteomes" id="UP000620266"/>
    </source>
</evidence>
<sequence>MLTAMCVLAGVVALPAGFVAANGVQTYVWWGLFPGCAIIAFFCWRSWSRRQGWQRLMISANGQIRLQGVTPGMPAVFAEEDARTWRLLPVSTLWSHLMILHLQDAAGSKEVIVILRDCVPAETFHALLVACRWLAMRASAAEAPQVRQN</sequence>
<keyword evidence="1" id="KW-0472">Membrane</keyword>